<dbReference type="EMBL" id="JAFEKC020000002">
    <property type="protein sequence ID" value="KAK0516646.1"/>
    <property type="molecule type" value="Genomic_DNA"/>
</dbReference>
<reference evidence="2" key="1">
    <citation type="submission" date="2023-03" db="EMBL/GenBank/DDBJ databases">
        <title>Complete genome of Cladonia borealis.</title>
        <authorList>
            <person name="Park H."/>
        </authorList>
    </citation>
    <scope>NUCLEOTIDE SEQUENCE</scope>
    <source>
        <strain evidence="2">ANT050790</strain>
    </source>
</reference>
<sequence>MAKVEDVQTSQVIKAHKAKHKQKKSKSKRHRTKRTGLEQAKSEPVKPSPKGHVHDGVRVRKATISESPELSQIGRKEKHKSTYKSQPSKVAQSNLVEIARYVQLAHKALGRTATAAYTKNLRRSIHSGISAALKEAQINRTSQPEQIIKQKLRDKVLKCIKGRSLHTKFRQVLVTLDDFIQALQVQVTAAQQSVAGQMGFSPGEGQQKAPGEDQKDGDGPGQVYYTPPQDSQVQWHKNTTFSRDFILIIWRRSVLVRLRAMNKEDFLSIVDSAFQRVSPHSDSSRALSEACLARNAARDEIQKVRFAPDSEGEDYPQLINSCTHQGKNLGSTISHPHSKEVREKIRHLRQEVIALEEGLTSGMEFGVQCSMSTAVPSKKLKSRSKISEEVKQTAALAELPPASNGKRESHKRKAKENTTDIAQPEAAIDSKRFESEDSAFDQFGYQCTPGYWGPRERGGEMDRSQ</sequence>
<feature type="compositionally biased region" description="Basic and acidic residues" evidence="1">
    <location>
        <begin position="454"/>
        <end position="465"/>
    </location>
</feature>
<comment type="caution">
    <text evidence="2">The sequence shown here is derived from an EMBL/GenBank/DDBJ whole genome shotgun (WGS) entry which is preliminary data.</text>
</comment>
<feature type="region of interest" description="Disordered" evidence="1">
    <location>
        <begin position="1"/>
        <end position="88"/>
    </location>
</feature>
<protein>
    <submittedName>
        <fullName evidence="2">Uncharacterized protein</fullName>
    </submittedName>
</protein>
<name>A0AA39R9K7_9LECA</name>
<gene>
    <name evidence="2" type="ORF">JMJ35_001249</name>
</gene>
<accession>A0AA39R9K7</accession>
<organism evidence="2 3">
    <name type="scientific">Cladonia borealis</name>
    <dbReference type="NCBI Taxonomy" id="184061"/>
    <lineage>
        <taxon>Eukaryota</taxon>
        <taxon>Fungi</taxon>
        <taxon>Dikarya</taxon>
        <taxon>Ascomycota</taxon>
        <taxon>Pezizomycotina</taxon>
        <taxon>Lecanoromycetes</taxon>
        <taxon>OSLEUM clade</taxon>
        <taxon>Lecanoromycetidae</taxon>
        <taxon>Lecanorales</taxon>
        <taxon>Lecanorineae</taxon>
        <taxon>Cladoniaceae</taxon>
        <taxon>Cladonia</taxon>
    </lineage>
</organism>
<feature type="compositionally biased region" description="Basic residues" evidence="1">
    <location>
        <begin position="14"/>
        <end position="34"/>
    </location>
</feature>
<feature type="region of interest" description="Disordered" evidence="1">
    <location>
        <begin position="393"/>
        <end position="465"/>
    </location>
</feature>
<proteinExistence type="predicted"/>
<evidence type="ECO:0000313" key="2">
    <source>
        <dbReference type="EMBL" id="KAK0516646.1"/>
    </source>
</evidence>
<feature type="region of interest" description="Disordered" evidence="1">
    <location>
        <begin position="197"/>
        <end position="230"/>
    </location>
</feature>
<dbReference type="Proteomes" id="UP001166286">
    <property type="component" value="Unassembled WGS sequence"/>
</dbReference>
<evidence type="ECO:0000256" key="1">
    <source>
        <dbReference type="SAM" id="MobiDB-lite"/>
    </source>
</evidence>
<dbReference type="AlphaFoldDB" id="A0AA39R9K7"/>
<keyword evidence="3" id="KW-1185">Reference proteome</keyword>
<evidence type="ECO:0000313" key="3">
    <source>
        <dbReference type="Proteomes" id="UP001166286"/>
    </source>
</evidence>